<reference evidence="5 6" key="1">
    <citation type="submission" date="2024-04" db="EMBL/GenBank/DDBJ databases">
        <title>Novel species of the genus Ideonella isolated from streams.</title>
        <authorList>
            <person name="Lu H."/>
        </authorList>
    </citation>
    <scope>NUCLEOTIDE SEQUENCE [LARGE SCALE GENOMIC DNA]</scope>
    <source>
        <strain evidence="5 6">DXS22W</strain>
    </source>
</reference>
<evidence type="ECO:0000256" key="3">
    <source>
        <dbReference type="SAM" id="MobiDB-lite"/>
    </source>
</evidence>
<gene>
    <name evidence="5" type="ORF">AACH10_15995</name>
</gene>
<feature type="domain" description="Multidrug resistance protein MdtA-like alpha-helical hairpin" evidence="4">
    <location>
        <begin position="115"/>
        <end position="178"/>
    </location>
</feature>
<feature type="region of interest" description="Disordered" evidence="3">
    <location>
        <begin position="316"/>
        <end position="336"/>
    </location>
</feature>
<keyword evidence="2" id="KW-0175">Coiled coil</keyword>
<dbReference type="Gene3D" id="2.40.30.170">
    <property type="match status" value="1"/>
</dbReference>
<evidence type="ECO:0000256" key="1">
    <source>
        <dbReference type="ARBA" id="ARBA00004196"/>
    </source>
</evidence>
<dbReference type="SUPFAM" id="SSF111369">
    <property type="entry name" value="HlyD-like secretion proteins"/>
    <property type="match status" value="1"/>
</dbReference>
<comment type="subcellular location">
    <subcellularLocation>
        <location evidence="1">Cell envelope</location>
    </subcellularLocation>
</comment>
<dbReference type="InterPro" id="IPR050465">
    <property type="entry name" value="UPF0194_transport"/>
</dbReference>
<dbReference type="EMBL" id="JBBUTH010000008">
    <property type="protein sequence ID" value="MEK8051753.1"/>
    <property type="molecule type" value="Genomic_DNA"/>
</dbReference>
<evidence type="ECO:0000259" key="4">
    <source>
        <dbReference type="Pfam" id="PF25876"/>
    </source>
</evidence>
<name>A0ABU9CJC1_9BURK</name>
<dbReference type="PANTHER" id="PTHR32347">
    <property type="entry name" value="EFFLUX SYSTEM COMPONENT YKNX-RELATED"/>
    <property type="match status" value="1"/>
</dbReference>
<accession>A0ABU9CJC1</accession>
<organism evidence="5 6">
    <name type="scientific">Pseudaquabacterium inlustre</name>
    <dbReference type="NCBI Taxonomy" id="2984192"/>
    <lineage>
        <taxon>Bacteria</taxon>
        <taxon>Pseudomonadati</taxon>
        <taxon>Pseudomonadota</taxon>
        <taxon>Betaproteobacteria</taxon>
        <taxon>Burkholderiales</taxon>
        <taxon>Sphaerotilaceae</taxon>
        <taxon>Pseudaquabacterium</taxon>
    </lineage>
</organism>
<proteinExistence type="predicted"/>
<dbReference type="Gene3D" id="1.10.287.470">
    <property type="entry name" value="Helix hairpin bin"/>
    <property type="match status" value="1"/>
</dbReference>
<dbReference type="RefSeq" id="WP_341411451.1">
    <property type="nucleotide sequence ID" value="NZ_JBBUTH010000008.1"/>
</dbReference>
<comment type="caution">
    <text evidence="5">The sequence shown here is derived from an EMBL/GenBank/DDBJ whole genome shotgun (WGS) entry which is preliminary data.</text>
</comment>
<dbReference type="Gene3D" id="2.40.50.100">
    <property type="match status" value="1"/>
</dbReference>
<evidence type="ECO:0000256" key="2">
    <source>
        <dbReference type="ARBA" id="ARBA00023054"/>
    </source>
</evidence>
<dbReference type="Pfam" id="PF25876">
    <property type="entry name" value="HH_MFP_RND"/>
    <property type="match status" value="1"/>
</dbReference>
<evidence type="ECO:0000313" key="6">
    <source>
        <dbReference type="Proteomes" id="UP001365405"/>
    </source>
</evidence>
<dbReference type="PANTHER" id="PTHR32347:SF23">
    <property type="entry name" value="BLL5650 PROTEIN"/>
    <property type="match status" value="1"/>
</dbReference>
<evidence type="ECO:0000313" key="5">
    <source>
        <dbReference type="EMBL" id="MEK8051753.1"/>
    </source>
</evidence>
<sequence>MNVHPPAARPAHAPRRRQAPAVLILAALASACQAPPPGGWTGYAEGDYVRVAAPLGGALVALPVQAGQTVAAGAPLFTLESQSEAAARDEAAARAAASLATARNADSGRRADEIAVTRAQLAQARSAATLARSELARQQQLVTQGFISPARLDDVQAAATQSAARVAELEAALKVAELPGRPDERAAARATAQAAEQVLAQSRWRLEQKTQRAPDTAGPGTQVADTYYRVGEWVPAGAPVVSLLPPGAIKARFWVAEAELGTLQPGQAVRLQCDGCGAPIAARITRIATQPEYTPPVIYSNAQRAKLVFMVEARPETPADAQRLKPGQPLDVRRAS</sequence>
<keyword evidence="6" id="KW-1185">Reference proteome</keyword>
<dbReference type="InterPro" id="IPR058624">
    <property type="entry name" value="MdtA-like_HH"/>
</dbReference>
<protein>
    <submittedName>
        <fullName evidence="5">HlyD family efflux transporter periplasmic adaptor subunit</fullName>
    </submittedName>
</protein>
<dbReference type="Proteomes" id="UP001365405">
    <property type="component" value="Unassembled WGS sequence"/>
</dbReference>